<evidence type="ECO:0008006" key="5">
    <source>
        <dbReference type="Google" id="ProtNLM"/>
    </source>
</evidence>
<protein>
    <recommendedName>
        <fullName evidence="5">VWFA domain-containing protein</fullName>
    </recommendedName>
</protein>
<evidence type="ECO:0000313" key="4">
    <source>
        <dbReference type="Proteomes" id="UP000738431"/>
    </source>
</evidence>
<sequence>MRARNKRDSADFGLSFLDCICCGFGAIVLLFVITMGSANQMIQSLRDRLQEVTQQRLSRLEQLDAQEVEISRRAEIAEDKAEQAERRNTQLRSMVDELALQLAQLEAGQEAKMVELEKEKTEIASMQKELEVEMNLPDINLPVGLPVESNYIAFVFDTSGSMRDTATENLHAAAVEKIRNVLDSYPEIKGVQFLDADGRFMLPGTPGIWLTDDPATREGALRVLASYAYFSNSNPVPGIFRAIRSLYQPDNEDMRMAVFVFGDEFTGKAEPVLQRLEQINPRKEDGRRHVSINAVGFPTVLGYPLLGSHTGMKYANLMREVAFRHDGAFIAVRNER</sequence>
<keyword evidence="2" id="KW-0472">Membrane</keyword>
<reference evidence="3 4" key="2">
    <citation type="submission" date="2023-12" db="EMBL/GenBank/DDBJ databases">
        <title>Description of an unclassified Opitutus bacterium of Verrucomicrobiota.</title>
        <authorList>
            <person name="Zhang D.-F."/>
        </authorList>
    </citation>
    <scope>NUCLEOTIDE SEQUENCE [LARGE SCALE GENOMIC DNA]</scope>
    <source>
        <strain evidence="3 4">WL0086</strain>
    </source>
</reference>
<evidence type="ECO:0000256" key="2">
    <source>
        <dbReference type="SAM" id="Phobius"/>
    </source>
</evidence>
<keyword evidence="1" id="KW-0175">Coiled coil</keyword>
<dbReference type="InterPro" id="IPR036465">
    <property type="entry name" value="vWFA_dom_sf"/>
</dbReference>
<name>A0ABZ1C4P2_9BACT</name>
<dbReference type="Proteomes" id="UP000738431">
    <property type="component" value="Chromosome"/>
</dbReference>
<proteinExistence type="predicted"/>
<dbReference type="SUPFAM" id="SSF53300">
    <property type="entry name" value="vWA-like"/>
    <property type="match status" value="1"/>
</dbReference>
<keyword evidence="2" id="KW-1133">Transmembrane helix</keyword>
<gene>
    <name evidence="3" type="ORF">K1X11_017940</name>
</gene>
<keyword evidence="4" id="KW-1185">Reference proteome</keyword>
<feature type="transmembrane region" description="Helical" evidence="2">
    <location>
        <begin position="12"/>
        <end position="36"/>
    </location>
</feature>
<evidence type="ECO:0000313" key="3">
    <source>
        <dbReference type="EMBL" id="WRQ86698.1"/>
    </source>
</evidence>
<dbReference type="Gene3D" id="3.40.50.410">
    <property type="entry name" value="von Willebrand factor, type A domain"/>
    <property type="match status" value="1"/>
</dbReference>
<feature type="coiled-coil region" evidence="1">
    <location>
        <begin position="35"/>
        <end position="136"/>
    </location>
</feature>
<organism evidence="3 4">
    <name type="scientific">Actomonas aquatica</name>
    <dbReference type="NCBI Taxonomy" id="2866162"/>
    <lineage>
        <taxon>Bacteria</taxon>
        <taxon>Pseudomonadati</taxon>
        <taxon>Verrucomicrobiota</taxon>
        <taxon>Opitutia</taxon>
        <taxon>Opitutales</taxon>
        <taxon>Opitutaceae</taxon>
        <taxon>Actomonas</taxon>
    </lineage>
</organism>
<evidence type="ECO:0000256" key="1">
    <source>
        <dbReference type="SAM" id="Coils"/>
    </source>
</evidence>
<dbReference type="RefSeq" id="WP_221030535.1">
    <property type="nucleotide sequence ID" value="NZ_CP139781.1"/>
</dbReference>
<keyword evidence="2" id="KW-0812">Transmembrane</keyword>
<reference evidence="3 4" key="1">
    <citation type="submission" date="2021-08" db="EMBL/GenBank/DDBJ databases">
        <authorList>
            <person name="Zhang D."/>
            <person name="Zhang A."/>
            <person name="Wang L."/>
        </authorList>
    </citation>
    <scope>NUCLEOTIDE SEQUENCE [LARGE SCALE GENOMIC DNA]</scope>
    <source>
        <strain evidence="3 4">WL0086</strain>
    </source>
</reference>
<accession>A0ABZ1C4P2</accession>
<dbReference type="EMBL" id="CP139781">
    <property type="protein sequence ID" value="WRQ86698.1"/>
    <property type="molecule type" value="Genomic_DNA"/>
</dbReference>